<proteinExistence type="predicted"/>
<dbReference type="Pfam" id="PF04195">
    <property type="entry name" value="Transposase_28"/>
    <property type="match status" value="1"/>
</dbReference>
<organism evidence="4 5">
    <name type="scientific">Cuscuta campestris</name>
    <dbReference type="NCBI Taxonomy" id="132261"/>
    <lineage>
        <taxon>Eukaryota</taxon>
        <taxon>Viridiplantae</taxon>
        <taxon>Streptophyta</taxon>
        <taxon>Embryophyta</taxon>
        <taxon>Tracheophyta</taxon>
        <taxon>Spermatophyta</taxon>
        <taxon>Magnoliopsida</taxon>
        <taxon>eudicotyledons</taxon>
        <taxon>Gunneridae</taxon>
        <taxon>Pentapetalae</taxon>
        <taxon>asterids</taxon>
        <taxon>lamiids</taxon>
        <taxon>Solanales</taxon>
        <taxon>Convolvulaceae</taxon>
        <taxon>Cuscuteae</taxon>
        <taxon>Cuscuta</taxon>
        <taxon>Cuscuta subgen. Grammica</taxon>
        <taxon>Cuscuta sect. Cleistogrammica</taxon>
    </lineage>
</organism>
<dbReference type="EMBL" id="OOIL02000746">
    <property type="protein sequence ID" value="VFQ68885.1"/>
    <property type="molecule type" value="Genomic_DNA"/>
</dbReference>
<feature type="coiled-coil region" evidence="1">
    <location>
        <begin position="335"/>
        <end position="401"/>
    </location>
</feature>
<evidence type="ECO:0000256" key="2">
    <source>
        <dbReference type="SAM" id="MobiDB-lite"/>
    </source>
</evidence>
<evidence type="ECO:0000313" key="4">
    <source>
        <dbReference type="EMBL" id="VFQ68885.1"/>
    </source>
</evidence>
<dbReference type="InterPro" id="IPR007321">
    <property type="entry name" value="Transposase_28"/>
</dbReference>
<keyword evidence="5" id="KW-1185">Reference proteome</keyword>
<protein>
    <recommendedName>
        <fullName evidence="3">Transposase (putative) gypsy type domain-containing protein</fullName>
    </recommendedName>
</protein>
<name>A0A484KWG3_9ASTE</name>
<dbReference type="AlphaFoldDB" id="A0A484KWG3"/>
<feature type="compositionally biased region" description="Polar residues" evidence="2">
    <location>
        <begin position="258"/>
        <end position="268"/>
    </location>
</feature>
<dbReference type="Proteomes" id="UP000595140">
    <property type="component" value="Unassembled WGS sequence"/>
</dbReference>
<feature type="domain" description="Transposase (putative) gypsy type" evidence="3">
    <location>
        <begin position="87"/>
        <end position="140"/>
    </location>
</feature>
<evidence type="ECO:0000313" key="5">
    <source>
        <dbReference type="Proteomes" id="UP000595140"/>
    </source>
</evidence>
<keyword evidence="1" id="KW-0175">Coiled coil</keyword>
<evidence type="ECO:0000256" key="1">
    <source>
        <dbReference type="SAM" id="Coils"/>
    </source>
</evidence>
<sequence>MCPFFFRGTSGLVARSGEEGFIVLDDRLLQEQPSYMQKAQVLELRNLMPDGYQLTYRATWKNIISLHTGTTIGIHYHSIKDLGEFSIHPFKALFFETYGIMPGQLAPNGHRILSIFINVCRFLCIPLSLRLFDHMFDVRPGYKETLGFGKRMKAQVKPRETDDLAAWEASLRAGDTSTCGPYNVGKWGVYLGWETDPEPEIVLEEAIPDAIPLCRVQGSNASVSTVASSSRERKKKEKVVKFNSKFATPRIEDVEEPSNAQPFSQPSGQPLMLDDQPAQSHQGTIHPIHSEEIYINVDTMEFYAILMETGHTLEADQGGQQAVGLIAQEWFTRLVKSKEEEKARLEGMMVACQKDAQAAHQKAEKAEEKLLEHCAAFRKLYAKHEGLLKASKEMKAELEAERADRALLAAAWAVQEPKQFAAQAIPNRETAIRFF</sequence>
<evidence type="ECO:0000259" key="3">
    <source>
        <dbReference type="Pfam" id="PF04195"/>
    </source>
</evidence>
<gene>
    <name evidence="4" type="ORF">CCAM_LOCUS10661</name>
</gene>
<accession>A0A484KWG3</accession>
<dbReference type="OrthoDB" id="671678at2759"/>
<feature type="region of interest" description="Disordered" evidence="2">
    <location>
        <begin position="253"/>
        <end position="282"/>
    </location>
</feature>
<reference evidence="4 5" key="1">
    <citation type="submission" date="2018-04" db="EMBL/GenBank/DDBJ databases">
        <authorList>
            <person name="Vogel A."/>
        </authorList>
    </citation>
    <scope>NUCLEOTIDE SEQUENCE [LARGE SCALE GENOMIC DNA]</scope>
</reference>